<name>A0A8C8J568_ONCTS</name>
<feature type="domain" description="Fibronectin type-III" evidence="14">
    <location>
        <begin position="419"/>
        <end position="513"/>
    </location>
</feature>
<keyword evidence="9" id="KW-0325">Glycoprotein</keyword>
<dbReference type="CDD" id="cd00063">
    <property type="entry name" value="FN3"/>
    <property type="match status" value="5"/>
</dbReference>
<feature type="region of interest" description="Disordered" evidence="11">
    <location>
        <begin position="1122"/>
        <end position="1239"/>
    </location>
</feature>
<evidence type="ECO:0000256" key="8">
    <source>
        <dbReference type="ARBA" id="ARBA00023157"/>
    </source>
</evidence>
<dbReference type="InterPro" id="IPR007110">
    <property type="entry name" value="Ig-like_dom"/>
</dbReference>
<dbReference type="GO" id="GO:0016020">
    <property type="term" value="C:membrane"/>
    <property type="evidence" value="ECO:0007669"/>
    <property type="project" value="UniProtKB-SubCell"/>
</dbReference>
<feature type="domain" description="Ig-like" evidence="13">
    <location>
        <begin position="118"/>
        <end position="215"/>
    </location>
</feature>
<evidence type="ECO:0000256" key="9">
    <source>
        <dbReference type="ARBA" id="ARBA00023180"/>
    </source>
</evidence>
<reference evidence="15" key="2">
    <citation type="submission" date="2025-09" db="UniProtKB">
        <authorList>
            <consortium name="Ensembl"/>
        </authorList>
    </citation>
    <scope>IDENTIFICATION</scope>
</reference>
<dbReference type="PANTHER" id="PTHR44170:SF5">
    <property type="entry name" value="IMMUNOGLOBULIN SUPERFAMILY DCC SUBCLASS MEMBER 4"/>
    <property type="match status" value="1"/>
</dbReference>
<dbReference type="SMART" id="SM00409">
    <property type="entry name" value="IG"/>
    <property type="match status" value="4"/>
</dbReference>
<evidence type="ECO:0000259" key="13">
    <source>
        <dbReference type="PROSITE" id="PS50835"/>
    </source>
</evidence>
<keyword evidence="4 12" id="KW-0732">Signal</keyword>
<evidence type="ECO:0000256" key="6">
    <source>
        <dbReference type="ARBA" id="ARBA00022989"/>
    </source>
</evidence>
<dbReference type="FunFam" id="2.60.40.10:FF:000930">
    <property type="entry name" value="immunoglobulin superfamily DCC subclass member 3"/>
    <property type="match status" value="1"/>
</dbReference>
<feature type="domain" description="Fibronectin type-III" evidence="14">
    <location>
        <begin position="837"/>
        <end position="932"/>
    </location>
</feature>
<dbReference type="Pfam" id="PF13927">
    <property type="entry name" value="Ig_3"/>
    <property type="match status" value="1"/>
</dbReference>
<dbReference type="Pfam" id="PF07679">
    <property type="entry name" value="I-set"/>
    <property type="match status" value="2"/>
</dbReference>
<reference evidence="15" key="1">
    <citation type="submission" date="2025-08" db="UniProtKB">
        <authorList>
            <consortium name="Ensembl"/>
        </authorList>
    </citation>
    <scope>IDENTIFICATION</scope>
</reference>
<evidence type="ECO:0008006" key="17">
    <source>
        <dbReference type="Google" id="ProtNLM"/>
    </source>
</evidence>
<comment type="similarity">
    <text evidence="2">Belongs to the immunoglobulin superfamily. DCC family.</text>
</comment>
<feature type="domain" description="Fibronectin type-III" evidence="14">
    <location>
        <begin position="739"/>
        <end position="832"/>
    </location>
</feature>
<dbReference type="GeneTree" id="ENSGT00940000159637"/>
<dbReference type="InterPro" id="IPR003598">
    <property type="entry name" value="Ig_sub2"/>
</dbReference>
<dbReference type="PROSITE" id="PS50853">
    <property type="entry name" value="FN3"/>
    <property type="match status" value="5"/>
</dbReference>
<evidence type="ECO:0000256" key="12">
    <source>
        <dbReference type="SAM" id="SignalP"/>
    </source>
</evidence>
<keyword evidence="7" id="KW-0472">Membrane</keyword>
<feature type="signal peptide" evidence="12">
    <location>
        <begin position="1"/>
        <end position="25"/>
    </location>
</feature>
<dbReference type="InterPro" id="IPR003599">
    <property type="entry name" value="Ig_sub"/>
</dbReference>
<feature type="domain" description="Ig-like" evidence="13">
    <location>
        <begin position="28"/>
        <end position="113"/>
    </location>
</feature>
<dbReference type="Ensembl" id="ENSOTST00005093515.2">
    <property type="protein sequence ID" value="ENSOTSP00005086149.2"/>
    <property type="gene ID" value="ENSOTSG00005052732.1"/>
</dbReference>
<dbReference type="SMART" id="SM00060">
    <property type="entry name" value="FN3"/>
    <property type="match status" value="5"/>
</dbReference>
<evidence type="ECO:0000256" key="1">
    <source>
        <dbReference type="ARBA" id="ARBA00004167"/>
    </source>
</evidence>
<proteinExistence type="inferred from homology"/>
<dbReference type="FunFam" id="2.60.40.10:FF:000299">
    <property type="entry name" value="protogenin isoform X2"/>
    <property type="match status" value="1"/>
</dbReference>
<feature type="region of interest" description="Disordered" evidence="11">
    <location>
        <begin position="717"/>
        <end position="745"/>
    </location>
</feature>
<sequence length="1308" mass="142086">MLYMAVETIWVFYLLSLGFCGPSAQEKPVTVELSCGAGPVLVVLEPGQPLLLDCHLGATPLDTPLNVTWLQNGLPVLEGEGDSLRTLANGSLLVLPTSVDGRTPQGVEGGYSCVSAGPFGALTSRTITAHLATLSRFHQDPEAQVVPVGGASRFECQIDGVPTPRITWEKDQEPIPSQLRFISLPNGVLQILGTVKEDGGAYRCVASNSARKRFSQDAILTVTTGPGPAQNEVVIVAPPQNATVVQGRPAVMECMAQGGQPKPLVSWSRQDGKPIATDVVVLETNLVIPNTRRYHAGVYVCRANKPKTREFVIAAAELHVPAPPVILQPPETVSLSRGNTARFVCNSSGEPPPVLHWLKNGKPVKSNGRVKTQSPGVLLINQLGLDDTGYYQCIADNALGTACATAKLSVIVREGLPSPPHQLSATPQTSTTALLTWERPEHNSDQIIGFSVHYQPTSGSDHMEYQFAVNNDTTEYHVKELLPHTAYTFYVVAYSPMGASRPSRPVTVEMLEDVPSAPPQLSLLSTSPTDIRVMWLPLSSQHSRGAVTRYRIDYSTLEQVDNVFSVEVGGNETQLTLRELQPNQAYRLRMAAGTGAGFGVPSEWNQHHTPAHFNHSMVIFAPTELKVRAKMNSLHVTWQPPPNHTQISGYKLFCREVVGEELTNGEAHPERVRRMEAHTIKLRKRVKHHEVSSLVPDRLYEVKVWAFNKQTDGYAAGWKGRTEKAHGKAPPKGNPPPLPPSSIKATANSSTSIWLRWEKPRFSNVRIINYTVRCSPAGIRNASLVSYYTSSAQEILLGALKPYTRYELAVQSNGGDVVGPFSGTVEESTLTDIPSTPPAELQLSALDSSSVLVNWHPPVEPNGIIISYRILYTINLSQPEHLWNNLSQDGTIMSAEVAGLSSGTRYFFKMRASTEVGVGPYSPVKDVHTPPRKYELDIHAVTGIIVGVCLGLLSMLLCMCVSFRNGKAREVSGGLDSTALPPQYHHGCRSVPTMVPECSDCHELETLMPLGSLDHEHYCAQPLTEPTEEHSLMGNVGIGDEALGAEVMAAWNGSVSRNWANRITKYRDTITEDSLTLNNGTLDMATIENGKGNPEDQLDSSLCSSNQVEAEVVVHSELNDLEKEQQEAQSDTEEDSQATRGPSLSEAAYSPVRQPAQAPLHPKGTQHPGEPVRQPAQAPHLPEEPVRQPAQAPQHPGEPVSQAAQAPQRLSPGEESLQTQPLPKVPSGPVLEPVSNHNGQPEGIVEGMVGVAAQLTVDVGRHPEMGLTNGFHSTKPLRPGQETLGNRDSRHCPLPRPLSFCQRRPCPL</sequence>
<keyword evidence="6" id="KW-1133">Transmembrane helix</keyword>
<dbReference type="SMART" id="SM00408">
    <property type="entry name" value="IGc2"/>
    <property type="match status" value="4"/>
</dbReference>
<evidence type="ECO:0000256" key="2">
    <source>
        <dbReference type="ARBA" id="ARBA00009588"/>
    </source>
</evidence>
<evidence type="ECO:0000256" key="4">
    <source>
        <dbReference type="ARBA" id="ARBA00022729"/>
    </source>
</evidence>
<dbReference type="PANTHER" id="PTHR44170">
    <property type="entry name" value="PROTEIN SIDEKICK"/>
    <property type="match status" value="1"/>
</dbReference>
<dbReference type="PROSITE" id="PS50835">
    <property type="entry name" value="IG_LIKE"/>
    <property type="match status" value="4"/>
</dbReference>
<keyword evidence="10" id="KW-0393">Immunoglobulin domain</keyword>
<feature type="domain" description="Fibronectin type-III" evidence="14">
    <location>
        <begin position="621"/>
        <end position="726"/>
    </location>
</feature>
<gene>
    <name evidence="15" type="primary">IGDCC4</name>
</gene>
<comment type="subcellular location">
    <subcellularLocation>
        <location evidence="1">Membrane</location>
        <topology evidence="1">Single-pass membrane protein</topology>
    </subcellularLocation>
</comment>
<evidence type="ECO:0000313" key="16">
    <source>
        <dbReference type="Proteomes" id="UP000694402"/>
    </source>
</evidence>
<feature type="region of interest" description="Disordered" evidence="11">
    <location>
        <begin position="1267"/>
        <end position="1296"/>
    </location>
</feature>
<feature type="domain" description="Ig-like" evidence="13">
    <location>
        <begin position="323"/>
        <end position="409"/>
    </location>
</feature>
<evidence type="ECO:0000256" key="3">
    <source>
        <dbReference type="ARBA" id="ARBA00022692"/>
    </source>
</evidence>
<keyword evidence="3" id="KW-0812">Transmembrane</keyword>
<feature type="domain" description="Ig-like" evidence="13">
    <location>
        <begin position="228"/>
        <end position="312"/>
    </location>
</feature>
<dbReference type="InterPro" id="IPR013098">
    <property type="entry name" value="Ig_I-set"/>
</dbReference>
<feature type="chain" id="PRO_5044244825" description="Immunoglobulin superfamily DCC subclass member 4-like" evidence="12">
    <location>
        <begin position="26"/>
        <end position="1308"/>
    </location>
</feature>
<dbReference type="Proteomes" id="UP000694402">
    <property type="component" value="Unassembled WGS sequence"/>
</dbReference>
<evidence type="ECO:0000256" key="11">
    <source>
        <dbReference type="SAM" id="MobiDB-lite"/>
    </source>
</evidence>
<dbReference type="FunFam" id="2.60.40.10:FF:000551">
    <property type="entry name" value="Protogenin A"/>
    <property type="match status" value="1"/>
</dbReference>
<keyword evidence="16" id="KW-1185">Reference proteome</keyword>
<dbReference type="GO" id="GO:0098609">
    <property type="term" value="P:cell-cell adhesion"/>
    <property type="evidence" value="ECO:0007669"/>
    <property type="project" value="TreeGrafter"/>
</dbReference>
<evidence type="ECO:0000259" key="14">
    <source>
        <dbReference type="PROSITE" id="PS50853"/>
    </source>
</evidence>
<protein>
    <recommendedName>
        <fullName evidence="17">Immunoglobulin superfamily DCC subclass member 4-like</fullName>
    </recommendedName>
</protein>
<keyword evidence="8" id="KW-1015">Disulfide bond</keyword>
<feature type="domain" description="Fibronectin type-III" evidence="14">
    <location>
        <begin position="517"/>
        <end position="612"/>
    </location>
</feature>
<organism evidence="15 16">
    <name type="scientific">Oncorhynchus tshawytscha</name>
    <name type="common">Chinook salmon</name>
    <name type="synonym">Salmo tshawytscha</name>
    <dbReference type="NCBI Taxonomy" id="74940"/>
    <lineage>
        <taxon>Eukaryota</taxon>
        <taxon>Metazoa</taxon>
        <taxon>Chordata</taxon>
        <taxon>Craniata</taxon>
        <taxon>Vertebrata</taxon>
        <taxon>Euteleostomi</taxon>
        <taxon>Actinopterygii</taxon>
        <taxon>Neopterygii</taxon>
        <taxon>Teleostei</taxon>
        <taxon>Protacanthopterygii</taxon>
        <taxon>Salmoniformes</taxon>
        <taxon>Salmonidae</taxon>
        <taxon>Salmoninae</taxon>
        <taxon>Oncorhynchus</taxon>
    </lineage>
</organism>
<evidence type="ECO:0000313" key="15">
    <source>
        <dbReference type="Ensembl" id="ENSOTSP00005086149.2"/>
    </source>
</evidence>
<dbReference type="InterPro" id="IPR003961">
    <property type="entry name" value="FN3_dom"/>
</dbReference>
<dbReference type="Pfam" id="PF00041">
    <property type="entry name" value="fn3"/>
    <property type="match status" value="5"/>
</dbReference>
<evidence type="ECO:0000256" key="5">
    <source>
        <dbReference type="ARBA" id="ARBA00022737"/>
    </source>
</evidence>
<evidence type="ECO:0000256" key="10">
    <source>
        <dbReference type="ARBA" id="ARBA00023319"/>
    </source>
</evidence>
<evidence type="ECO:0000256" key="7">
    <source>
        <dbReference type="ARBA" id="ARBA00023136"/>
    </source>
</evidence>
<keyword evidence="5" id="KW-0677">Repeat</keyword>
<accession>A0A8C8J568</accession>
<dbReference type="AlphaFoldDB" id="A0A8C8J568"/>